<dbReference type="AlphaFoldDB" id="A0A238FPB5"/>
<feature type="transmembrane region" description="Helical" evidence="3">
    <location>
        <begin position="353"/>
        <end position="382"/>
    </location>
</feature>
<keyword evidence="3" id="KW-0472">Membrane</keyword>
<name>A0A238FPB5_9BASI</name>
<evidence type="ECO:0000256" key="3">
    <source>
        <dbReference type="SAM" id="Phobius"/>
    </source>
</evidence>
<feature type="domain" description="YVC1 N-terminal linker helical" evidence="4">
    <location>
        <begin position="42"/>
        <end position="163"/>
    </location>
</feature>
<dbReference type="EMBL" id="FMSP01000017">
    <property type="protein sequence ID" value="SCV72936.1"/>
    <property type="molecule type" value="Genomic_DNA"/>
</dbReference>
<evidence type="ECO:0000259" key="5">
    <source>
        <dbReference type="Pfam" id="PF23317"/>
    </source>
</evidence>
<evidence type="ECO:0000313" key="6">
    <source>
        <dbReference type="EMBL" id="SCV72936.1"/>
    </source>
</evidence>
<dbReference type="OrthoDB" id="301415at2759"/>
<evidence type="ECO:0000256" key="2">
    <source>
        <dbReference type="SAM" id="MobiDB-lite"/>
    </source>
</evidence>
<dbReference type="InterPro" id="IPR056337">
    <property type="entry name" value="LHD_YVC1"/>
</dbReference>
<feature type="transmembrane region" description="Helical" evidence="3">
    <location>
        <begin position="289"/>
        <end position="307"/>
    </location>
</feature>
<keyword evidence="3" id="KW-1133">Transmembrane helix</keyword>
<gene>
    <name evidence="6" type="ORF">BQ2448_6861</name>
</gene>
<proteinExistence type="predicted"/>
<sequence length="698" mass="78519">MPSADQAISALEAPLLLRSAGSRHGRRTTHHDHDHVYHPRTVTAIVRRIEALTLELLPIQVDLDELTSPVSGILTQQVVEAYSKIAGDFHQCLPFALLEARRYFRQQAYLNPSDSDENQGRKLACEALARKLVNRTPMEEQYRLLSSRFTVIEADGDESLPLSGESSGAASPDRTVQTNRTEEGLPRSALESAVDQHATFFLSSGESQRTVFALWKGLLVQRINTDGTIVYEPVGPSPAVPWLRPHLVPADCLSLPSSHSEHQYKPAIEATGFAAHFDPDRVGVPRYQFFFRICLWALFLVCYTIAIQTPDRGFGLEDFVLCELGRGDIQLLGYLFEDLTKAGRLAFLNLYKIGWFAALGFWQIVNYGIYTLLAVAFCYRIADTMTHDAHKSEVYRLLSFQFLSSAAPLIWMKLLTIFDLFQYFGTLQIVTFRMLKESAVFFTLLALLAIGFGQALTGLDNTRPNSDTSTETVIHSLVQGLLGSPTFEDYARGADSYPFGMILYYTWSVLTLVILLNILVALFGSAYAECTDEAVPTFLAFFSGKTISAIRAPDQYVYPAPFNLFELLILPLELILSREAYKKLNRIIMSILFFLPLCFIALFESSHSSRRSTDYQSLTIEPDEFTTSDEDPSPQTQADEMGPGEPEGMEISKVKFEQLKKQLPSLERSKLDEVLWEVKRLGEEVRRLREEKGLEEGE</sequence>
<dbReference type="Pfam" id="PF23190">
    <property type="entry name" value="LHD_TRPY1"/>
    <property type="match status" value="2"/>
</dbReference>
<keyword evidence="3" id="KW-0812">Transmembrane</keyword>
<feature type="domain" description="Calcium channel YVC1-like C-terminal transmembrane" evidence="5">
    <location>
        <begin position="360"/>
        <end position="618"/>
    </location>
</feature>
<dbReference type="InterPro" id="IPR056336">
    <property type="entry name" value="YVC1_C"/>
</dbReference>
<dbReference type="Proteomes" id="UP000198372">
    <property type="component" value="Unassembled WGS sequence"/>
</dbReference>
<feature type="region of interest" description="Disordered" evidence="2">
    <location>
        <begin position="621"/>
        <end position="651"/>
    </location>
</feature>
<feature type="region of interest" description="Disordered" evidence="2">
    <location>
        <begin position="159"/>
        <end position="187"/>
    </location>
</feature>
<reference evidence="7" key="1">
    <citation type="submission" date="2016-09" db="EMBL/GenBank/DDBJ databases">
        <authorList>
            <person name="Jeantristanb JTB J.-T."/>
            <person name="Ricardo R."/>
        </authorList>
    </citation>
    <scope>NUCLEOTIDE SEQUENCE [LARGE SCALE GENOMIC DNA]</scope>
</reference>
<accession>A0A238FPB5</accession>
<evidence type="ECO:0000313" key="7">
    <source>
        <dbReference type="Proteomes" id="UP000198372"/>
    </source>
</evidence>
<dbReference type="PANTHER" id="PTHR35859:SF1">
    <property type="entry name" value="NONSELECTIVE CATION CHANNEL PROTEIN"/>
    <property type="match status" value="1"/>
</dbReference>
<protein>
    <submittedName>
        <fullName evidence="6">BQ2448_6861 protein</fullName>
    </submittedName>
</protein>
<dbReference type="PANTHER" id="PTHR35859">
    <property type="entry name" value="NONSELECTIVE CATION CHANNEL PROTEIN"/>
    <property type="match status" value="1"/>
</dbReference>
<dbReference type="InterPro" id="IPR052971">
    <property type="entry name" value="TRP_calcium_channel"/>
</dbReference>
<feature type="compositionally biased region" description="Polar residues" evidence="2">
    <location>
        <begin position="164"/>
        <end position="179"/>
    </location>
</feature>
<keyword evidence="7" id="KW-1185">Reference proteome</keyword>
<feature type="transmembrane region" description="Helical" evidence="3">
    <location>
        <begin position="587"/>
        <end position="603"/>
    </location>
</feature>
<feature type="coiled-coil region" evidence="1">
    <location>
        <begin position="671"/>
        <end position="698"/>
    </location>
</feature>
<feature type="transmembrane region" description="Helical" evidence="3">
    <location>
        <begin position="502"/>
        <end position="528"/>
    </location>
</feature>
<dbReference type="Pfam" id="PF23317">
    <property type="entry name" value="YVC1_C"/>
    <property type="match status" value="1"/>
</dbReference>
<feature type="domain" description="YVC1 N-terminal linker helical" evidence="4">
    <location>
        <begin position="182"/>
        <end position="228"/>
    </location>
</feature>
<evidence type="ECO:0000256" key="1">
    <source>
        <dbReference type="SAM" id="Coils"/>
    </source>
</evidence>
<dbReference type="STRING" id="269621.A0A238FPB5"/>
<evidence type="ECO:0000259" key="4">
    <source>
        <dbReference type="Pfam" id="PF23190"/>
    </source>
</evidence>
<feature type="compositionally biased region" description="Acidic residues" evidence="2">
    <location>
        <begin position="621"/>
        <end position="632"/>
    </location>
</feature>
<keyword evidence="1" id="KW-0175">Coiled coil</keyword>
<organism evidence="6 7">
    <name type="scientific">Microbotryum intermedium</name>
    <dbReference type="NCBI Taxonomy" id="269621"/>
    <lineage>
        <taxon>Eukaryota</taxon>
        <taxon>Fungi</taxon>
        <taxon>Dikarya</taxon>
        <taxon>Basidiomycota</taxon>
        <taxon>Pucciniomycotina</taxon>
        <taxon>Microbotryomycetes</taxon>
        <taxon>Microbotryales</taxon>
        <taxon>Microbotryaceae</taxon>
        <taxon>Microbotryum</taxon>
    </lineage>
</organism>
<feature type="transmembrane region" description="Helical" evidence="3">
    <location>
        <begin position="438"/>
        <end position="459"/>
    </location>
</feature>